<evidence type="ECO:0000313" key="6">
    <source>
        <dbReference type="EMBL" id="GAB1225558.1"/>
    </source>
</evidence>
<keyword evidence="1" id="KW-0547">Nucleotide-binding</keyword>
<evidence type="ECO:0000259" key="5">
    <source>
        <dbReference type="Pfam" id="PF00270"/>
    </source>
</evidence>
<accession>A0ABQ0DS17</accession>
<evidence type="ECO:0000313" key="7">
    <source>
        <dbReference type="Proteomes" id="UP001628156"/>
    </source>
</evidence>
<dbReference type="InterPro" id="IPR011545">
    <property type="entry name" value="DEAD/DEAH_box_helicase_dom"/>
</dbReference>
<gene>
    <name evidence="6" type="ORF">ENUP19_0256G0001</name>
</gene>
<dbReference type="EMBL" id="BAAFRS010000256">
    <property type="protein sequence ID" value="GAB1225558.1"/>
    <property type="molecule type" value="Genomic_DNA"/>
</dbReference>
<dbReference type="Proteomes" id="UP001628156">
    <property type="component" value="Unassembled WGS sequence"/>
</dbReference>
<keyword evidence="7" id="KW-1185">Reference proteome</keyword>
<keyword evidence="3" id="KW-0347">Helicase</keyword>
<dbReference type="Gene3D" id="3.40.50.300">
    <property type="entry name" value="P-loop containing nucleotide triphosphate hydrolases"/>
    <property type="match status" value="1"/>
</dbReference>
<evidence type="ECO:0000256" key="1">
    <source>
        <dbReference type="ARBA" id="ARBA00022741"/>
    </source>
</evidence>
<dbReference type="PANTHER" id="PTHR47959">
    <property type="entry name" value="ATP-DEPENDENT RNA HELICASE RHLE-RELATED"/>
    <property type="match status" value="1"/>
</dbReference>
<comment type="caution">
    <text evidence="6">The sequence shown here is derived from an EMBL/GenBank/DDBJ whole genome shotgun (WGS) entry which is preliminary data.</text>
</comment>
<dbReference type="SUPFAM" id="SSF52540">
    <property type="entry name" value="P-loop containing nucleoside triphosphate hydrolases"/>
    <property type="match status" value="1"/>
</dbReference>
<keyword evidence="2" id="KW-0378">Hydrolase</keyword>
<keyword evidence="4" id="KW-0067">ATP-binding</keyword>
<protein>
    <recommendedName>
        <fullName evidence="5">DEAD/DEAH-box helicase domain-containing protein</fullName>
    </recommendedName>
</protein>
<evidence type="ECO:0000256" key="4">
    <source>
        <dbReference type="ARBA" id="ARBA00022840"/>
    </source>
</evidence>
<dbReference type="InterPro" id="IPR050079">
    <property type="entry name" value="DEAD_box_RNA_helicase"/>
</dbReference>
<evidence type="ECO:0000256" key="2">
    <source>
        <dbReference type="ARBA" id="ARBA00022801"/>
    </source>
</evidence>
<organism evidence="6 7">
    <name type="scientific">Entamoeba nuttalli</name>
    <dbReference type="NCBI Taxonomy" id="412467"/>
    <lineage>
        <taxon>Eukaryota</taxon>
        <taxon>Amoebozoa</taxon>
        <taxon>Evosea</taxon>
        <taxon>Archamoebae</taxon>
        <taxon>Mastigamoebida</taxon>
        <taxon>Entamoebidae</taxon>
        <taxon>Entamoeba</taxon>
    </lineage>
</organism>
<name>A0ABQ0DS17_9EUKA</name>
<sequence length="53" mass="5793">MPVQKATIPIVLAKRDLMSCAQTGSGKTAAFLFPIISDILKNPPMPRQSNFFT</sequence>
<dbReference type="PANTHER" id="PTHR47959:SF1">
    <property type="entry name" value="ATP-DEPENDENT RNA HELICASE DBPA"/>
    <property type="match status" value="1"/>
</dbReference>
<feature type="domain" description="DEAD/DEAH-box helicase" evidence="5">
    <location>
        <begin position="2"/>
        <end position="41"/>
    </location>
</feature>
<evidence type="ECO:0000256" key="3">
    <source>
        <dbReference type="ARBA" id="ARBA00022806"/>
    </source>
</evidence>
<dbReference type="InterPro" id="IPR027417">
    <property type="entry name" value="P-loop_NTPase"/>
</dbReference>
<reference evidence="6 7" key="1">
    <citation type="journal article" date="2019" name="PLoS Negl. Trop. Dis.">
        <title>Whole genome sequencing of Entamoeba nuttalli reveals mammalian host-related molecular signatures and a novel octapeptide-repeat surface protein.</title>
        <authorList>
            <person name="Tanaka M."/>
            <person name="Makiuchi T."/>
            <person name="Komiyama T."/>
            <person name="Shiina T."/>
            <person name="Osaki K."/>
            <person name="Tachibana H."/>
        </authorList>
    </citation>
    <scope>NUCLEOTIDE SEQUENCE [LARGE SCALE GENOMIC DNA]</scope>
    <source>
        <strain evidence="6 7">P19-061405</strain>
    </source>
</reference>
<dbReference type="Pfam" id="PF00270">
    <property type="entry name" value="DEAD"/>
    <property type="match status" value="1"/>
</dbReference>
<proteinExistence type="predicted"/>